<reference evidence="2 3" key="1">
    <citation type="submission" date="2024-02" db="EMBL/GenBank/DDBJ databases">
        <authorList>
            <person name="Vignale AGUSTIN F."/>
            <person name="Sosa J E."/>
            <person name="Modenutti C."/>
        </authorList>
    </citation>
    <scope>NUCLEOTIDE SEQUENCE [LARGE SCALE GENOMIC DNA]</scope>
</reference>
<proteinExistence type="predicted"/>
<sequence>EPHIHGSVEKGEGSEKSRQILNGDLNGTEEVECERGVVANNREGLVLGLEGVVLLKGQEPLRILER</sequence>
<dbReference type="EMBL" id="CAUOFW020002281">
    <property type="protein sequence ID" value="CAK9152700.1"/>
    <property type="molecule type" value="Genomic_DNA"/>
</dbReference>
<protein>
    <submittedName>
        <fullName evidence="2">Uncharacterized protein</fullName>
    </submittedName>
</protein>
<evidence type="ECO:0000313" key="3">
    <source>
        <dbReference type="Proteomes" id="UP001642360"/>
    </source>
</evidence>
<feature type="region of interest" description="Disordered" evidence="1">
    <location>
        <begin position="1"/>
        <end position="25"/>
    </location>
</feature>
<name>A0ABC8SA71_9AQUA</name>
<comment type="caution">
    <text evidence="2">The sequence shown here is derived from an EMBL/GenBank/DDBJ whole genome shotgun (WGS) entry which is preliminary data.</text>
</comment>
<feature type="non-terminal residue" evidence="2">
    <location>
        <position position="1"/>
    </location>
</feature>
<accession>A0ABC8SA71</accession>
<gene>
    <name evidence="2" type="ORF">ILEXP_LOCUS20932</name>
</gene>
<organism evidence="2 3">
    <name type="scientific">Ilex paraguariensis</name>
    <name type="common">yerba mate</name>
    <dbReference type="NCBI Taxonomy" id="185542"/>
    <lineage>
        <taxon>Eukaryota</taxon>
        <taxon>Viridiplantae</taxon>
        <taxon>Streptophyta</taxon>
        <taxon>Embryophyta</taxon>
        <taxon>Tracheophyta</taxon>
        <taxon>Spermatophyta</taxon>
        <taxon>Magnoliopsida</taxon>
        <taxon>eudicotyledons</taxon>
        <taxon>Gunneridae</taxon>
        <taxon>Pentapetalae</taxon>
        <taxon>asterids</taxon>
        <taxon>campanulids</taxon>
        <taxon>Aquifoliales</taxon>
        <taxon>Aquifoliaceae</taxon>
        <taxon>Ilex</taxon>
    </lineage>
</organism>
<dbReference type="AlphaFoldDB" id="A0ABC8SA71"/>
<keyword evidence="3" id="KW-1185">Reference proteome</keyword>
<feature type="compositionally biased region" description="Basic and acidic residues" evidence="1">
    <location>
        <begin position="1"/>
        <end position="18"/>
    </location>
</feature>
<evidence type="ECO:0000256" key="1">
    <source>
        <dbReference type="SAM" id="MobiDB-lite"/>
    </source>
</evidence>
<evidence type="ECO:0000313" key="2">
    <source>
        <dbReference type="EMBL" id="CAK9152700.1"/>
    </source>
</evidence>
<dbReference type="Proteomes" id="UP001642360">
    <property type="component" value="Unassembled WGS sequence"/>
</dbReference>